<name>A0A8X6VKX9_TRICX</name>
<dbReference type="Proteomes" id="UP000887159">
    <property type="component" value="Unassembled WGS sequence"/>
</dbReference>
<dbReference type="EMBL" id="BMAU01021306">
    <property type="protein sequence ID" value="GFY11603.1"/>
    <property type="molecule type" value="Genomic_DNA"/>
</dbReference>
<proteinExistence type="predicted"/>
<keyword evidence="2" id="KW-1185">Reference proteome</keyword>
<dbReference type="AlphaFoldDB" id="A0A8X6VKX9"/>
<evidence type="ECO:0000313" key="2">
    <source>
        <dbReference type="Proteomes" id="UP000887159"/>
    </source>
</evidence>
<gene>
    <name evidence="1" type="ORF">TNCV_4230721</name>
</gene>
<reference evidence="1" key="1">
    <citation type="submission" date="2020-08" db="EMBL/GenBank/DDBJ databases">
        <title>Multicomponent nature underlies the extraordinary mechanical properties of spider dragline silk.</title>
        <authorList>
            <person name="Kono N."/>
            <person name="Nakamura H."/>
            <person name="Mori M."/>
            <person name="Yoshida Y."/>
            <person name="Ohtoshi R."/>
            <person name="Malay A.D."/>
            <person name="Moran D.A.P."/>
            <person name="Tomita M."/>
            <person name="Numata K."/>
            <person name="Arakawa K."/>
        </authorList>
    </citation>
    <scope>NUCLEOTIDE SEQUENCE</scope>
</reference>
<accession>A0A8X6VKX9</accession>
<evidence type="ECO:0000313" key="1">
    <source>
        <dbReference type="EMBL" id="GFY11603.1"/>
    </source>
</evidence>
<organism evidence="1 2">
    <name type="scientific">Trichonephila clavipes</name>
    <name type="common">Golden silk orbweaver</name>
    <name type="synonym">Nephila clavipes</name>
    <dbReference type="NCBI Taxonomy" id="2585209"/>
    <lineage>
        <taxon>Eukaryota</taxon>
        <taxon>Metazoa</taxon>
        <taxon>Ecdysozoa</taxon>
        <taxon>Arthropoda</taxon>
        <taxon>Chelicerata</taxon>
        <taxon>Arachnida</taxon>
        <taxon>Araneae</taxon>
        <taxon>Araneomorphae</taxon>
        <taxon>Entelegynae</taxon>
        <taxon>Araneoidea</taxon>
        <taxon>Nephilidae</taxon>
        <taxon>Trichonephila</taxon>
    </lineage>
</organism>
<sequence>MAFFRKSLKQYKFFKKTLEDITLSAFELREDEVKNLTPEQARNINILLDRIEACFPTGVEHTYFIEHRFDTGDQPQK</sequence>
<protein>
    <submittedName>
        <fullName evidence="1">Uncharacterized protein</fullName>
    </submittedName>
</protein>
<comment type="caution">
    <text evidence="1">The sequence shown here is derived from an EMBL/GenBank/DDBJ whole genome shotgun (WGS) entry which is preliminary data.</text>
</comment>